<keyword evidence="1" id="KW-0472">Membrane</keyword>
<gene>
    <name evidence="3" type="ORF">METZ01_LOCUS395601</name>
</gene>
<feature type="transmembrane region" description="Helical" evidence="1">
    <location>
        <begin position="200"/>
        <end position="220"/>
    </location>
</feature>
<feature type="non-terminal residue" evidence="3">
    <location>
        <position position="1"/>
    </location>
</feature>
<dbReference type="GO" id="GO:0003677">
    <property type="term" value="F:DNA binding"/>
    <property type="evidence" value="ECO:0007669"/>
    <property type="project" value="InterPro"/>
</dbReference>
<organism evidence="3">
    <name type="scientific">marine metagenome</name>
    <dbReference type="NCBI Taxonomy" id="408172"/>
    <lineage>
        <taxon>unclassified sequences</taxon>
        <taxon>metagenomes</taxon>
        <taxon>ecological metagenomes</taxon>
    </lineage>
</organism>
<reference evidence="3" key="1">
    <citation type="submission" date="2018-05" db="EMBL/GenBank/DDBJ databases">
        <authorList>
            <person name="Lanie J.A."/>
            <person name="Ng W.-L."/>
            <person name="Kazmierczak K.M."/>
            <person name="Andrzejewski T.M."/>
            <person name="Davidsen T.M."/>
            <person name="Wayne K.J."/>
            <person name="Tettelin H."/>
            <person name="Glass J.I."/>
            <person name="Rusch D."/>
            <person name="Podicherti R."/>
            <person name="Tsui H.-C.T."/>
            <person name="Winkler M.E."/>
        </authorList>
    </citation>
    <scope>NUCLEOTIDE SEQUENCE</scope>
</reference>
<dbReference type="InterPro" id="IPR003583">
    <property type="entry name" value="Hlx-hairpin-Hlx_DNA-bd_motif"/>
</dbReference>
<feature type="domain" description="Helix-hairpin-helix DNA-binding motif class 1" evidence="2">
    <location>
        <begin position="92"/>
        <end position="111"/>
    </location>
</feature>
<evidence type="ECO:0000259" key="2">
    <source>
        <dbReference type="SMART" id="SM00278"/>
    </source>
</evidence>
<dbReference type="GO" id="GO:0015627">
    <property type="term" value="C:type II protein secretion system complex"/>
    <property type="evidence" value="ECO:0007669"/>
    <property type="project" value="TreeGrafter"/>
</dbReference>
<keyword evidence="1" id="KW-1133">Transmembrane helix</keyword>
<proteinExistence type="predicted"/>
<dbReference type="AlphaFoldDB" id="A0A382V8I8"/>
<feature type="domain" description="Helix-hairpin-helix DNA-binding motif class 1" evidence="2">
    <location>
        <begin position="118"/>
        <end position="137"/>
    </location>
</feature>
<name>A0A382V8I8_9ZZZZ</name>
<dbReference type="GO" id="GO:0006281">
    <property type="term" value="P:DNA repair"/>
    <property type="evidence" value="ECO:0007669"/>
    <property type="project" value="InterPro"/>
</dbReference>
<dbReference type="Gene3D" id="1.10.150.320">
    <property type="entry name" value="Photosystem II 12 kDa extrinsic protein"/>
    <property type="match status" value="2"/>
</dbReference>
<keyword evidence="1" id="KW-0812">Transmembrane</keyword>
<sequence>ATVVPPQPININMCSAADLQSIPGVGAVLAGRIVEERPYDSLEDVVLVKGVSTNVMHVLRQRSAVVIASNNNLTESDWSNITALDINNCDEELLLQLSGVGPKIAERIVSSRPFDYIDDLREIKGIGASLFEKIDALCIVSSPVTQDMQAEFVEEDTWFSEGVFENPSFESNTTLPQVANPVMSLVAYEAAVDQEIRRRIPLLLSGWLVAIAIIIGLFLLKNYGYISITLPW</sequence>
<evidence type="ECO:0000313" key="3">
    <source>
        <dbReference type="EMBL" id="SVD42747.1"/>
    </source>
</evidence>
<dbReference type="SUPFAM" id="SSF81585">
    <property type="entry name" value="PsbU/PolX domain-like"/>
    <property type="match status" value="2"/>
</dbReference>
<dbReference type="EMBL" id="UINC01149961">
    <property type="protein sequence ID" value="SVD42747.1"/>
    <property type="molecule type" value="Genomic_DNA"/>
</dbReference>
<dbReference type="PANTHER" id="PTHR21180">
    <property type="entry name" value="ENDONUCLEASE/EXONUCLEASE/PHOSPHATASE FAMILY DOMAIN-CONTAINING PROTEIN 1"/>
    <property type="match status" value="1"/>
</dbReference>
<protein>
    <recommendedName>
        <fullName evidence="2">Helix-hairpin-helix DNA-binding motif class 1 domain-containing protein</fullName>
    </recommendedName>
</protein>
<dbReference type="InterPro" id="IPR051675">
    <property type="entry name" value="Endo/Exo/Phosphatase_dom_1"/>
</dbReference>
<dbReference type="PANTHER" id="PTHR21180:SF32">
    <property type="entry name" value="ENDONUCLEASE_EXONUCLEASE_PHOSPHATASE FAMILY DOMAIN-CONTAINING PROTEIN 1"/>
    <property type="match status" value="1"/>
</dbReference>
<dbReference type="Pfam" id="PF12836">
    <property type="entry name" value="HHH_3"/>
    <property type="match status" value="2"/>
</dbReference>
<accession>A0A382V8I8</accession>
<dbReference type="SMART" id="SM00278">
    <property type="entry name" value="HhH1"/>
    <property type="match status" value="3"/>
</dbReference>
<feature type="domain" description="Helix-hairpin-helix DNA-binding motif class 1" evidence="2">
    <location>
        <begin position="17"/>
        <end position="36"/>
    </location>
</feature>
<dbReference type="GO" id="GO:0015628">
    <property type="term" value="P:protein secretion by the type II secretion system"/>
    <property type="evidence" value="ECO:0007669"/>
    <property type="project" value="TreeGrafter"/>
</dbReference>
<evidence type="ECO:0000256" key="1">
    <source>
        <dbReference type="SAM" id="Phobius"/>
    </source>
</evidence>